<gene>
    <name evidence="2" type="ORF">GCM10010126_58110</name>
</gene>
<organism evidence="2 3">
    <name type="scientific">Planomonospora parontospora</name>
    <dbReference type="NCBI Taxonomy" id="58119"/>
    <lineage>
        <taxon>Bacteria</taxon>
        <taxon>Bacillati</taxon>
        <taxon>Actinomycetota</taxon>
        <taxon>Actinomycetes</taxon>
        <taxon>Streptosporangiales</taxon>
        <taxon>Streptosporangiaceae</taxon>
        <taxon>Planomonospora</taxon>
    </lineage>
</organism>
<proteinExistence type="predicted"/>
<accession>A0AA37F7M0</accession>
<dbReference type="Pfam" id="PF21806">
    <property type="entry name" value="DUF6879"/>
    <property type="match status" value="1"/>
</dbReference>
<dbReference type="Proteomes" id="UP000627984">
    <property type="component" value="Unassembled WGS sequence"/>
</dbReference>
<feature type="domain" description="DUF6879" evidence="1">
    <location>
        <begin position="10"/>
        <end position="174"/>
    </location>
</feature>
<dbReference type="AlphaFoldDB" id="A0AA37F7M0"/>
<sequence>MTSAATPASQIDSALRRCRVSALHLEMRDGYMLDDPDYYAWQTGHRLDPDDRTSWWRPWLQNIVDAVERGAVMRRARIVSEPISPYIHYEYDITFPNVRAGEQVRWLPRQRATDLLVPGNDFWLFDGETLLVNHFNGVGDWIDVEHVTDPDVIGKYTAAFEAIWERAVPHDDYQPTV</sequence>
<protein>
    <recommendedName>
        <fullName evidence="1">DUF6879 domain-containing protein</fullName>
    </recommendedName>
</protein>
<dbReference type="EMBL" id="BMQD01000023">
    <property type="protein sequence ID" value="GGK91042.1"/>
    <property type="molecule type" value="Genomic_DNA"/>
</dbReference>
<evidence type="ECO:0000259" key="1">
    <source>
        <dbReference type="Pfam" id="PF21806"/>
    </source>
</evidence>
<comment type="caution">
    <text evidence="2">The sequence shown here is derived from an EMBL/GenBank/DDBJ whole genome shotgun (WGS) entry which is preliminary data.</text>
</comment>
<reference evidence="2" key="1">
    <citation type="journal article" date="2014" name="Int. J. Syst. Evol. Microbiol.">
        <title>Complete genome sequence of Corynebacterium casei LMG S-19264T (=DSM 44701T), isolated from a smear-ripened cheese.</title>
        <authorList>
            <consortium name="US DOE Joint Genome Institute (JGI-PGF)"/>
            <person name="Walter F."/>
            <person name="Albersmeier A."/>
            <person name="Kalinowski J."/>
            <person name="Ruckert C."/>
        </authorList>
    </citation>
    <scope>NUCLEOTIDE SEQUENCE</scope>
    <source>
        <strain evidence="2">JCM 3093</strain>
    </source>
</reference>
<evidence type="ECO:0000313" key="3">
    <source>
        <dbReference type="Proteomes" id="UP000627984"/>
    </source>
</evidence>
<reference evidence="2" key="2">
    <citation type="submission" date="2022-09" db="EMBL/GenBank/DDBJ databases">
        <authorList>
            <person name="Sun Q."/>
            <person name="Ohkuma M."/>
        </authorList>
    </citation>
    <scope>NUCLEOTIDE SEQUENCE</scope>
    <source>
        <strain evidence="2">JCM 3093</strain>
    </source>
</reference>
<evidence type="ECO:0000313" key="2">
    <source>
        <dbReference type="EMBL" id="GGK91042.1"/>
    </source>
</evidence>
<dbReference type="RefSeq" id="WP_239320860.1">
    <property type="nucleotide sequence ID" value="NZ_BMQD01000023.1"/>
</dbReference>
<dbReference type="InterPro" id="IPR049244">
    <property type="entry name" value="DUF6879"/>
</dbReference>
<name>A0AA37F7M0_9ACTN</name>